<sequence>MDELCGQMDIFEVDDSTTHLGLPNDMGRKKIFILGFLKDKLKKRRVGRSIAFSCRQGGVGTTYGNV</sequence>
<protein>
    <submittedName>
        <fullName evidence="1">Uncharacterized protein</fullName>
    </submittedName>
</protein>
<dbReference type="EMBL" id="JAATIP010000168">
    <property type="protein sequence ID" value="KAF4364242.1"/>
    <property type="molecule type" value="Genomic_DNA"/>
</dbReference>
<evidence type="ECO:0000313" key="1">
    <source>
        <dbReference type="EMBL" id="KAF4364242.1"/>
    </source>
</evidence>
<reference evidence="1 2" key="1">
    <citation type="journal article" date="2020" name="bioRxiv">
        <title>Sequence and annotation of 42 cannabis genomes reveals extensive copy number variation in cannabinoid synthesis and pathogen resistance genes.</title>
        <authorList>
            <person name="Mckernan K.J."/>
            <person name="Helbert Y."/>
            <person name="Kane L.T."/>
            <person name="Ebling H."/>
            <person name="Zhang L."/>
            <person name="Liu B."/>
            <person name="Eaton Z."/>
            <person name="Mclaughlin S."/>
            <person name="Kingan S."/>
            <person name="Baybayan P."/>
            <person name="Concepcion G."/>
            <person name="Jordan M."/>
            <person name="Riva A."/>
            <person name="Barbazuk W."/>
            <person name="Harkins T."/>
        </authorList>
    </citation>
    <scope>NUCLEOTIDE SEQUENCE [LARGE SCALE GENOMIC DNA]</scope>
    <source>
        <strain evidence="2">cv. Jamaican Lion 4</strain>
        <tissue evidence="1">Leaf</tissue>
    </source>
</reference>
<name>A0A7J6F0Q2_CANSA</name>
<organism evidence="1 2">
    <name type="scientific">Cannabis sativa</name>
    <name type="common">Hemp</name>
    <name type="synonym">Marijuana</name>
    <dbReference type="NCBI Taxonomy" id="3483"/>
    <lineage>
        <taxon>Eukaryota</taxon>
        <taxon>Viridiplantae</taxon>
        <taxon>Streptophyta</taxon>
        <taxon>Embryophyta</taxon>
        <taxon>Tracheophyta</taxon>
        <taxon>Spermatophyta</taxon>
        <taxon>Magnoliopsida</taxon>
        <taxon>eudicotyledons</taxon>
        <taxon>Gunneridae</taxon>
        <taxon>Pentapetalae</taxon>
        <taxon>rosids</taxon>
        <taxon>fabids</taxon>
        <taxon>Rosales</taxon>
        <taxon>Cannabaceae</taxon>
        <taxon>Cannabis</taxon>
    </lineage>
</organism>
<gene>
    <name evidence="1" type="ORF">F8388_000194</name>
</gene>
<dbReference type="Proteomes" id="UP000525078">
    <property type="component" value="Unassembled WGS sequence"/>
</dbReference>
<comment type="caution">
    <text evidence="1">The sequence shown here is derived from an EMBL/GenBank/DDBJ whole genome shotgun (WGS) entry which is preliminary data.</text>
</comment>
<accession>A0A7J6F0Q2</accession>
<dbReference type="AlphaFoldDB" id="A0A7J6F0Q2"/>
<evidence type="ECO:0000313" key="2">
    <source>
        <dbReference type="Proteomes" id="UP000525078"/>
    </source>
</evidence>
<proteinExistence type="predicted"/>